<keyword evidence="3" id="KW-1185">Reference proteome</keyword>
<gene>
    <name evidence="2" type="ordered locus">CLDAP_40230</name>
</gene>
<feature type="transmembrane region" description="Helical" evidence="1">
    <location>
        <begin position="12"/>
        <end position="33"/>
    </location>
</feature>
<dbReference type="KEGG" id="cap:CLDAP_40230"/>
<protein>
    <submittedName>
        <fullName evidence="2">Uncharacterized protein</fullName>
    </submittedName>
</protein>
<reference evidence="2 3" key="1">
    <citation type="submission" date="2012-02" db="EMBL/GenBank/DDBJ databases">
        <title>Complete genome sequence of Caldilinea aerophila DSM 14535 (= NBRC 102666).</title>
        <authorList>
            <person name="Oguchi A."/>
            <person name="Hosoyama A."/>
            <person name="Sekine M."/>
            <person name="Fukai R."/>
            <person name="Kato Y."/>
            <person name="Nakamura S."/>
            <person name="Hanada S."/>
            <person name="Yamazaki S."/>
            <person name="Fujita N."/>
        </authorList>
    </citation>
    <scope>NUCLEOTIDE SEQUENCE [LARGE SCALE GENOMIC DNA]</scope>
    <source>
        <strain evidence="3">DSM 14535 / JCM 11387 / NBRC 104270 / STL-6-O1</strain>
    </source>
</reference>
<name>I0I9X5_CALAS</name>
<evidence type="ECO:0000313" key="3">
    <source>
        <dbReference type="Proteomes" id="UP000007880"/>
    </source>
</evidence>
<dbReference type="EMBL" id="AP012337">
    <property type="protein sequence ID" value="BAM02063.1"/>
    <property type="molecule type" value="Genomic_DNA"/>
</dbReference>
<dbReference type="HOGENOM" id="CLU_2987940_0_0_0"/>
<accession>I0I9X5</accession>
<sequence>MRKAIRTEPHDRLCTADGGLAIVGGVVVGWYAISKSVRIASRDVKAVKDPTRVYYSP</sequence>
<keyword evidence="1" id="KW-0812">Transmembrane</keyword>
<evidence type="ECO:0000256" key="1">
    <source>
        <dbReference type="SAM" id="Phobius"/>
    </source>
</evidence>
<keyword evidence="1" id="KW-1133">Transmembrane helix</keyword>
<dbReference type="AlphaFoldDB" id="I0I9X5"/>
<evidence type="ECO:0000313" key="2">
    <source>
        <dbReference type="EMBL" id="BAM02063.1"/>
    </source>
</evidence>
<organism evidence="2 3">
    <name type="scientific">Caldilinea aerophila (strain DSM 14535 / JCM 11387 / NBRC 104270 / STL-6-O1)</name>
    <dbReference type="NCBI Taxonomy" id="926550"/>
    <lineage>
        <taxon>Bacteria</taxon>
        <taxon>Bacillati</taxon>
        <taxon>Chloroflexota</taxon>
        <taxon>Caldilineae</taxon>
        <taxon>Caldilineales</taxon>
        <taxon>Caldilineaceae</taxon>
        <taxon>Caldilinea</taxon>
    </lineage>
</organism>
<keyword evidence="1" id="KW-0472">Membrane</keyword>
<dbReference type="Proteomes" id="UP000007880">
    <property type="component" value="Chromosome"/>
</dbReference>
<proteinExistence type="predicted"/>